<proteinExistence type="predicted"/>
<keyword evidence="1" id="KW-0175">Coiled coil</keyword>
<gene>
    <name evidence="3" type="ORF">DSM107010_01540</name>
</gene>
<evidence type="ECO:0000256" key="2">
    <source>
        <dbReference type="SAM" id="MobiDB-lite"/>
    </source>
</evidence>
<dbReference type="AlphaFoldDB" id="A0AB37UT12"/>
<feature type="region of interest" description="Disordered" evidence="2">
    <location>
        <begin position="437"/>
        <end position="470"/>
    </location>
</feature>
<dbReference type="RefSeq" id="WP_127022100.1">
    <property type="nucleotide sequence ID" value="NZ_JAVKZF010000005.1"/>
</dbReference>
<evidence type="ECO:0000313" key="4">
    <source>
        <dbReference type="Proteomes" id="UP000282574"/>
    </source>
</evidence>
<protein>
    <submittedName>
        <fullName evidence="3">Uncharacterized protein</fullName>
    </submittedName>
</protein>
<comment type="caution">
    <text evidence="3">The sequence shown here is derived from an EMBL/GenBank/DDBJ whole genome shotgun (WGS) entry which is preliminary data.</text>
</comment>
<organism evidence="3 4">
    <name type="scientific">Chroococcidiopsis cubana SAG 39.79</name>
    <dbReference type="NCBI Taxonomy" id="388085"/>
    <lineage>
        <taxon>Bacteria</taxon>
        <taxon>Bacillati</taxon>
        <taxon>Cyanobacteriota</taxon>
        <taxon>Cyanophyceae</taxon>
        <taxon>Chroococcidiopsidales</taxon>
        <taxon>Chroococcidiopsidaceae</taxon>
        <taxon>Chroococcidiopsis</taxon>
    </lineage>
</organism>
<reference evidence="3 4" key="1">
    <citation type="journal article" date="2019" name="Genome Biol. Evol.">
        <title>Day and night: Metabolic profiles and evolutionary relationships of six axenic non-marine cyanobacteria.</title>
        <authorList>
            <person name="Will S.E."/>
            <person name="Henke P."/>
            <person name="Boedeker C."/>
            <person name="Huang S."/>
            <person name="Brinkmann H."/>
            <person name="Rohde M."/>
            <person name="Jarek M."/>
            <person name="Friedl T."/>
            <person name="Seufert S."/>
            <person name="Schumacher M."/>
            <person name="Overmann J."/>
            <person name="Neumann-Schaal M."/>
            <person name="Petersen J."/>
        </authorList>
    </citation>
    <scope>NUCLEOTIDE SEQUENCE [LARGE SCALE GENOMIC DNA]</scope>
    <source>
        <strain evidence="3 4">SAG 39.79</strain>
    </source>
</reference>
<evidence type="ECO:0000313" key="3">
    <source>
        <dbReference type="EMBL" id="RUT14608.1"/>
    </source>
</evidence>
<keyword evidence="4" id="KW-1185">Reference proteome</keyword>
<dbReference type="EMBL" id="RSCK01000001">
    <property type="protein sequence ID" value="RUT14608.1"/>
    <property type="molecule type" value="Genomic_DNA"/>
</dbReference>
<dbReference type="Proteomes" id="UP000282574">
    <property type="component" value="Unassembled WGS sequence"/>
</dbReference>
<name>A0AB37UT12_9CYAN</name>
<feature type="coiled-coil region" evidence="1">
    <location>
        <begin position="221"/>
        <end position="248"/>
    </location>
</feature>
<evidence type="ECO:0000256" key="1">
    <source>
        <dbReference type="SAM" id="Coils"/>
    </source>
</evidence>
<accession>A0AB37UT12</accession>
<sequence length="470" mass="52939">MPLDNQQPIAQLVEEREQTYPSGAQQPLSAATPRVGQLSGQQWRHLEKEPIYLLKLTVKVGVQSLKLDGSHLGIGDDVLRLLESAAKGGYAAKINHRLKDAATKLQARQKIIYNRYTLLSEPFRFVHESALPDALEAIEGMMAEADSLRQGILATYEEEYAGFLSWVERVLKAAALEPKAIELALRQYADAYPTQKELQLNSLQILVEGPIKIPSLLERSEREAEVQRQQAEAEVASVERQKLKLIERSQQTLQQTLISTLYDAQIRSRDEADAKLAQLLESFNLSGADATSRTGQKWDTLIARLQVLMQYDRDLEPLVERARQLGQLYLSDSPDLDRIQQHLEDFRAMLKQRVQQKNSTGEGLANLTKALALDAGYSELLRQLEAIAQQPDPEQLRQLKGKLASMENLFKFRTKDLLKRWQQAEAAVRQELGLEATAKTKDLVTAPDTVDSDECERDSTARPYDPEAGF</sequence>